<feature type="transmembrane region" description="Helical" evidence="1">
    <location>
        <begin position="142"/>
        <end position="166"/>
    </location>
</feature>
<dbReference type="Gene3D" id="1.10.10.10">
    <property type="entry name" value="Winged helix-like DNA-binding domain superfamily/Winged helix DNA-binding domain"/>
    <property type="match status" value="1"/>
</dbReference>
<dbReference type="SUPFAM" id="SSF46894">
    <property type="entry name" value="C-terminal effector domain of the bipartite response regulators"/>
    <property type="match status" value="1"/>
</dbReference>
<name>A0A0A7PI55_9SPHN</name>
<dbReference type="GO" id="GO:0003677">
    <property type="term" value="F:DNA binding"/>
    <property type="evidence" value="ECO:0007669"/>
    <property type="project" value="InterPro"/>
</dbReference>
<organism evidence="3 4">
    <name type="scientific">Sphingopyxis fribergensis</name>
    <dbReference type="NCBI Taxonomy" id="1515612"/>
    <lineage>
        <taxon>Bacteria</taxon>
        <taxon>Pseudomonadati</taxon>
        <taxon>Pseudomonadota</taxon>
        <taxon>Alphaproteobacteria</taxon>
        <taxon>Sphingomonadales</taxon>
        <taxon>Sphingomonadaceae</taxon>
        <taxon>Sphingopyxis</taxon>
    </lineage>
</organism>
<dbReference type="RefSeq" id="WP_039575534.1">
    <property type="nucleotide sequence ID" value="NZ_CP009122.1"/>
</dbReference>
<keyword evidence="4" id="KW-1185">Reference proteome</keyword>
<sequence length="172" mass="19167">MDELGSRESDDAERWSRLTEKQRACLDLLVERKTSKQIARELGIAKVTVDQRIRAARNILSASDRDETAIIYSRLKPIYDRVIYDPVDLPQPQNSVPSIDTNGSAFKAIALSEHMTSVVEPPRRPSPFKDLWRHDHATKSRLLITVTIAVSAAIIALVGLAIALVLTQLISV</sequence>
<reference evidence="3 4" key="1">
    <citation type="journal article" date="2015" name="Int. J. Syst. Evol. Microbiol.">
        <title>Description of Sphingopyxis fribergensis sp. nov. - a soil bacterium with the ability to degrade styrene and phenylacetic acid.</title>
        <authorList>
            <person name="Oelschlagel M."/>
            <person name="Ruckert C."/>
            <person name="Kalinowski J."/>
            <person name="Schmidt G."/>
            <person name="Schlomann M."/>
            <person name="Tischler D."/>
        </authorList>
    </citation>
    <scope>NUCLEOTIDE SEQUENCE [LARGE SCALE GENOMIC DNA]</scope>
    <source>
        <strain evidence="3 4">Kp5.2</strain>
    </source>
</reference>
<dbReference type="PROSITE" id="PS50043">
    <property type="entry name" value="HTH_LUXR_2"/>
    <property type="match status" value="1"/>
</dbReference>
<dbReference type="Proteomes" id="UP000030907">
    <property type="component" value="Chromosome"/>
</dbReference>
<evidence type="ECO:0000313" key="4">
    <source>
        <dbReference type="Proteomes" id="UP000030907"/>
    </source>
</evidence>
<dbReference type="InterPro" id="IPR036388">
    <property type="entry name" value="WH-like_DNA-bd_sf"/>
</dbReference>
<dbReference type="EMBL" id="CP009122">
    <property type="protein sequence ID" value="AJA09660.1"/>
    <property type="molecule type" value="Genomic_DNA"/>
</dbReference>
<gene>
    <name evidence="3" type="ORF">SKP52_13870</name>
</gene>
<feature type="domain" description="HTH luxR-type" evidence="2">
    <location>
        <begin position="11"/>
        <end position="76"/>
    </location>
</feature>
<keyword evidence="1" id="KW-0812">Transmembrane</keyword>
<evidence type="ECO:0000259" key="2">
    <source>
        <dbReference type="PROSITE" id="PS50043"/>
    </source>
</evidence>
<dbReference type="STRING" id="1515612.SKP52_13870"/>
<evidence type="ECO:0000256" key="1">
    <source>
        <dbReference type="SAM" id="Phobius"/>
    </source>
</evidence>
<dbReference type="GO" id="GO:0016987">
    <property type="term" value="F:sigma factor activity"/>
    <property type="evidence" value="ECO:0007669"/>
    <property type="project" value="InterPro"/>
</dbReference>
<proteinExistence type="predicted"/>
<accession>A0A0A7PI55</accession>
<dbReference type="InterPro" id="IPR013249">
    <property type="entry name" value="RNA_pol_sigma70_r4_t2"/>
</dbReference>
<dbReference type="InterPro" id="IPR016032">
    <property type="entry name" value="Sig_transdc_resp-reg_C-effctor"/>
</dbReference>
<keyword evidence="1" id="KW-1133">Transmembrane helix</keyword>
<dbReference type="SMART" id="SM00421">
    <property type="entry name" value="HTH_LUXR"/>
    <property type="match status" value="1"/>
</dbReference>
<dbReference type="GO" id="GO:0006352">
    <property type="term" value="P:DNA-templated transcription initiation"/>
    <property type="evidence" value="ECO:0007669"/>
    <property type="project" value="InterPro"/>
</dbReference>
<dbReference type="InterPro" id="IPR000792">
    <property type="entry name" value="Tscrpt_reg_LuxR_C"/>
</dbReference>
<dbReference type="Pfam" id="PF08281">
    <property type="entry name" value="Sigma70_r4_2"/>
    <property type="match status" value="1"/>
</dbReference>
<dbReference type="AlphaFoldDB" id="A0A0A7PI55"/>
<protein>
    <recommendedName>
        <fullName evidence="2">HTH luxR-type domain-containing protein</fullName>
    </recommendedName>
</protein>
<dbReference type="KEGG" id="sphk:SKP52_13870"/>
<dbReference type="OrthoDB" id="7501479at2"/>
<evidence type="ECO:0000313" key="3">
    <source>
        <dbReference type="EMBL" id="AJA09660.1"/>
    </source>
</evidence>
<dbReference type="HOGENOM" id="CLU_1420634_0_0_5"/>
<keyword evidence="1" id="KW-0472">Membrane</keyword>